<dbReference type="EMBL" id="MU802054">
    <property type="protein sequence ID" value="KAJ3982623.1"/>
    <property type="molecule type" value="Genomic_DNA"/>
</dbReference>
<gene>
    <name evidence="3" type="ORF">F5890DRAFT_1528611</name>
</gene>
<organism evidence="3 4">
    <name type="scientific">Lentinula detonsa</name>
    <dbReference type="NCBI Taxonomy" id="2804962"/>
    <lineage>
        <taxon>Eukaryota</taxon>
        <taxon>Fungi</taxon>
        <taxon>Dikarya</taxon>
        <taxon>Basidiomycota</taxon>
        <taxon>Agaricomycotina</taxon>
        <taxon>Agaricomycetes</taxon>
        <taxon>Agaricomycetidae</taxon>
        <taxon>Agaricales</taxon>
        <taxon>Marasmiineae</taxon>
        <taxon>Omphalotaceae</taxon>
        <taxon>Lentinula</taxon>
    </lineage>
</organism>
<dbReference type="InterPro" id="IPR027796">
    <property type="entry name" value="OTT_1508_deam-like"/>
</dbReference>
<feature type="chain" id="PRO_5041432799" evidence="2">
    <location>
        <begin position="29"/>
        <end position="311"/>
    </location>
</feature>
<feature type="compositionally biased region" description="Acidic residues" evidence="1">
    <location>
        <begin position="92"/>
        <end position="117"/>
    </location>
</feature>
<sequence length="311" mass="34960">MVAVIFIRLLVFIKPIIKIILSLQGAEAELLGAETVQRARKQAKKATGKAYDAIEDFSFPFHPSYLQEKQRQKGTSARTKNEAEDGDKDQAGDEDQAEDGDEDEDEDQADDLSDLVEGDSASKAQTATGRMLLSMYSVAAWKVSVNSLSKRVNKFSGMKLTVHFYSCPPIPRTKGDPQLRAKLDQMFPNMGLTKGQKQFSKMLDHWAKAKVHAEAALMGWAFAQCQAHDPQFLTNDVAIAVSKKCCYLCWRLQQKLNQTRVLQLSLPGTHNGIFAWIPPREIPEDILFQLRDELLTVLRDVDHSYLRQSSD</sequence>
<protein>
    <submittedName>
        <fullName evidence="3">Uncharacterized protein</fullName>
    </submittedName>
</protein>
<accession>A0AA38PVA6</accession>
<evidence type="ECO:0000313" key="3">
    <source>
        <dbReference type="EMBL" id="KAJ3982623.1"/>
    </source>
</evidence>
<dbReference type="Proteomes" id="UP001163850">
    <property type="component" value="Unassembled WGS sequence"/>
</dbReference>
<evidence type="ECO:0000313" key="4">
    <source>
        <dbReference type="Proteomes" id="UP001163850"/>
    </source>
</evidence>
<feature type="region of interest" description="Disordered" evidence="1">
    <location>
        <begin position="67"/>
        <end position="123"/>
    </location>
</feature>
<feature type="signal peptide" evidence="2">
    <location>
        <begin position="1"/>
        <end position="28"/>
    </location>
</feature>
<name>A0AA38PVA6_9AGAR</name>
<dbReference type="AlphaFoldDB" id="A0AA38PVA6"/>
<keyword evidence="2" id="KW-0732">Signal</keyword>
<comment type="caution">
    <text evidence="3">The sequence shown here is derived from an EMBL/GenBank/DDBJ whole genome shotgun (WGS) entry which is preliminary data.</text>
</comment>
<reference evidence="3" key="1">
    <citation type="submission" date="2022-08" db="EMBL/GenBank/DDBJ databases">
        <authorList>
            <consortium name="DOE Joint Genome Institute"/>
            <person name="Min B."/>
            <person name="Riley R."/>
            <person name="Sierra-Patev S."/>
            <person name="Naranjo-Ortiz M."/>
            <person name="Looney B."/>
            <person name="Konkel Z."/>
            <person name="Slot J.C."/>
            <person name="Sakamoto Y."/>
            <person name="Steenwyk J.L."/>
            <person name="Rokas A."/>
            <person name="Carro J."/>
            <person name="Camarero S."/>
            <person name="Ferreira P."/>
            <person name="Molpeceres G."/>
            <person name="Ruiz-Duenas F.J."/>
            <person name="Serrano A."/>
            <person name="Henrissat B."/>
            <person name="Drula E."/>
            <person name="Hughes K.W."/>
            <person name="Mata J.L."/>
            <person name="Ishikawa N.K."/>
            <person name="Vargas-Isla R."/>
            <person name="Ushijima S."/>
            <person name="Smith C.A."/>
            <person name="Ahrendt S."/>
            <person name="Andreopoulos W."/>
            <person name="He G."/>
            <person name="Labutti K."/>
            <person name="Lipzen A."/>
            <person name="Ng V."/>
            <person name="Sandor L."/>
            <person name="Barry K."/>
            <person name="Martinez A.T."/>
            <person name="Xiao Y."/>
            <person name="Gibbons J.G."/>
            <person name="Terashima K."/>
            <person name="Hibbett D.S."/>
            <person name="Grigoriev I.V."/>
        </authorList>
    </citation>
    <scope>NUCLEOTIDE SEQUENCE</scope>
    <source>
        <strain evidence="3">TFB7829</strain>
    </source>
</reference>
<feature type="compositionally biased region" description="Basic and acidic residues" evidence="1">
    <location>
        <begin position="79"/>
        <end position="91"/>
    </location>
</feature>
<evidence type="ECO:0000256" key="2">
    <source>
        <dbReference type="SAM" id="SignalP"/>
    </source>
</evidence>
<proteinExistence type="predicted"/>
<dbReference type="Pfam" id="PF14441">
    <property type="entry name" value="OTT_1508_deam"/>
    <property type="match status" value="1"/>
</dbReference>
<feature type="non-terminal residue" evidence="3">
    <location>
        <position position="311"/>
    </location>
</feature>
<evidence type="ECO:0000256" key="1">
    <source>
        <dbReference type="SAM" id="MobiDB-lite"/>
    </source>
</evidence>